<dbReference type="GO" id="GO:0004180">
    <property type="term" value="F:carboxypeptidase activity"/>
    <property type="evidence" value="ECO:0007669"/>
    <property type="project" value="UniProtKB-KW"/>
</dbReference>
<dbReference type="SUPFAM" id="SSF53187">
    <property type="entry name" value="Zn-dependent exopeptidases"/>
    <property type="match status" value="1"/>
</dbReference>
<evidence type="ECO:0000256" key="4">
    <source>
        <dbReference type="ARBA" id="ARBA00022723"/>
    </source>
</evidence>
<keyword evidence="12" id="KW-1185">Reference proteome</keyword>
<evidence type="ECO:0000256" key="8">
    <source>
        <dbReference type="SAM" id="SignalP"/>
    </source>
</evidence>
<evidence type="ECO:0000256" key="5">
    <source>
        <dbReference type="ARBA" id="ARBA00022729"/>
    </source>
</evidence>
<organism evidence="11 12">
    <name type="scientific">Krasilnikovia cinnamomea</name>
    <dbReference type="NCBI Taxonomy" id="349313"/>
    <lineage>
        <taxon>Bacteria</taxon>
        <taxon>Bacillati</taxon>
        <taxon>Actinomycetota</taxon>
        <taxon>Actinomycetes</taxon>
        <taxon>Micromonosporales</taxon>
        <taxon>Micromonosporaceae</taxon>
        <taxon>Krasilnikovia</taxon>
    </lineage>
</organism>
<accession>A0A4Q7ZUH0</accession>
<dbReference type="InterPro" id="IPR045175">
    <property type="entry name" value="M28_fam"/>
</dbReference>
<dbReference type="Proteomes" id="UP000292564">
    <property type="component" value="Unassembled WGS sequence"/>
</dbReference>
<dbReference type="InterPro" id="IPR007484">
    <property type="entry name" value="Peptidase_M28"/>
</dbReference>
<protein>
    <submittedName>
        <fullName evidence="11">Zn-dependent M28 family amino/carboxypeptidase</fullName>
    </submittedName>
</protein>
<feature type="chain" id="PRO_5020409941" evidence="8">
    <location>
        <begin position="24"/>
        <end position="504"/>
    </location>
</feature>
<dbReference type="CDD" id="cd03876">
    <property type="entry name" value="M28_SGAP_like"/>
    <property type="match status" value="1"/>
</dbReference>
<keyword evidence="5 8" id="KW-0732">Signal</keyword>
<evidence type="ECO:0000256" key="1">
    <source>
        <dbReference type="ARBA" id="ARBA00005957"/>
    </source>
</evidence>
<feature type="signal peptide" evidence="8">
    <location>
        <begin position="1"/>
        <end position="23"/>
    </location>
</feature>
<evidence type="ECO:0000256" key="2">
    <source>
        <dbReference type="ARBA" id="ARBA00022438"/>
    </source>
</evidence>
<keyword evidence="7" id="KW-0862">Zinc</keyword>
<keyword evidence="3" id="KW-0645">Protease</keyword>
<dbReference type="PANTHER" id="PTHR12147:SF26">
    <property type="entry name" value="PEPTIDASE M28 DOMAIN-CONTAINING PROTEIN"/>
    <property type="match status" value="1"/>
</dbReference>
<evidence type="ECO:0000259" key="10">
    <source>
        <dbReference type="Pfam" id="PF04389"/>
    </source>
</evidence>
<dbReference type="PANTHER" id="PTHR12147">
    <property type="entry name" value="METALLOPEPTIDASE M28 FAMILY MEMBER"/>
    <property type="match status" value="1"/>
</dbReference>
<gene>
    <name evidence="11" type="ORF">EV385_6177</name>
</gene>
<dbReference type="GO" id="GO:0006508">
    <property type="term" value="P:proteolysis"/>
    <property type="evidence" value="ECO:0007669"/>
    <property type="project" value="UniProtKB-KW"/>
</dbReference>
<keyword evidence="6" id="KW-0378">Hydrolase</keyword>
<feature type="domain" description="Peptidase M28" evidence="10">
    <location>
        <begin position="252"/>
        <end position="468"/>
    </location>
</feature>
<proteinExistence type="inferred from homology"/>
<dbReference type="InterPro" id="IPR046450">
    <property type="entry name" value="PA_dom_sf"/>
</dbReference>
<dbReference type="Pfam" id="PF04389">
    <property type="entry name" value="Peptidase_M28"/>
    <property type="match status" value="1"/>
</dbReference>
<evidence type="ECO:0000259" key="9">
    <source>
        <dbReference type="Pfam" id="PF02225"/>
    </source>
</evidence>
<evidence type="ECO:0000256" key="6">
    <source>
        <dbReference type="ARBA" id="ARBA00022801"/>
    </source>
</evidence>
<reference evidence="11 12" key="1">
    <citation type="submission" date="2019-02" db="EMBL/GenBank/DDBJ databases">
        <title>Sequencing the genomes of 1000 actinobacteria strains.</title>
        <authorList>
            <person name="Klenk H.-P."/>
        </authorList>
    </citation>
    <scope>NUCLEOTIDE SEQUENCE [LARGE SCALE GENOMIC DNA]</scope>
    <source>
        <strain evidence="11 12">DSM 45162</strain>
    </source>
</reference>
<comment type="similarity">
    <text evidence="1">Belongs to the peptidase M28 family. M28A subfamily.</text>
</comment>
<dbReference type="RefSeq" id="WP_130512612.1">
    <property type="nucleotide sequence ID" value="NZ_SHKY01000001.1"/>
</dbReference>
<feature type="domain" description="PA" evidence="9">
    <location>
        <begin position="137"/>
        <end position="225"/>
    </location>
</feature>
<name>A0A4Q7ZUH0_9ACTN</name>
<evidence type="ECO:0000313" key="11">
    <source>
        <dbReference type="EMBL" id="RZU54229.1"/>
    </source>
</evidence>
<dbReference type="EMBL" id="SHKY01000001">
    <property type="protein sequence ID" value="RZU54229.1"/>
    <property type="molecule type" value="Genomic_DNA"/>
</dbReference>
<keyword evidence="4" id="KW-0479">Metal-binding</keyword>
<dbReference type="InterPro" id="IPR003137">
    <property type="entry name" value="PA_domain"/>
</dbReference>
<dbReference type="AlphaFoldDB" id="A0A4Q7ZUH0"/>
<dbReference type="GO" id="GO:0008235">
    <property type="term" value="F:metalloexopeptidase activity"/>
    <property type="evidence" value="ECO:0007669"/>
    <property type="project" value="InterPro"/>
</dbReference>
<evidence type="ECO:0000256" key="3">
    <source>
        <dbReference type="ARBA" id="ARBA00022670"/>
    </source>
</evidence>
<dbReference type="OrthoDB" id="345880at2"/>
<dbReference type="InterPro" id="IPR041756">
    <property type="entry name" value="M28_SGAP-like"/>
</dbReference>
<dbReference type="SUPFAM" id="SSF52025">
    <property type="entry name" value="PA domain"/>
    <property type="match status" value="1"/>
</dbReference>
<evidence type="ECO:0000313" key="12">
    <source>
        <dbReference type="Proteomes" id="UP000292564"/>
    </source>
</evidence>
<dbReference type="GO" id="GO:0046872">
    <property type="term" value="F:metal ion binding"/>
    <property type="evidence" value="ECO:0007669"/>
    <property type="project" value="UniProtKB-KW"/>
</dbReference>
<dbReference type="GO" id="GO:0004177">
    <property type="term" value="F:aminopeptidase activity"/>
    <property type="evidence" value="ECO:0007669"/>
    <property type="project" value="UniProtKB-KW"/>
</dbReference>
<dbReference type="Gene3D" id="3.40.630.10">
    <property type="entry name" value="Zn peptidases"/>
    <property type="match status" value="1"/>
</dbReference>
<dbReference type="Gene3D" id="3.50.30.30">
    <property type="match status" value="1"/>
</dbReference>
<dbReference type="Pfam" id="PF02225">
    <property type="entry name" value="PA"/>
    <property type="match status" value="1"/>
</dbReference>
<comment type="caution">
    <text evidence="11">The sequence shown here is derived from an EMBL/GenBank/DDBJ whole genome shotgun (WGS) entry which is preliminary data.</text>
</comment>
<evidence type="ECO:0000256" key="7">
    <source>
        <dbReference type="ARBA" id="ARBA00022833"/>
    </source>
</evidence>
<keyword evidence="11" id="KW-0121">Carboxypeptidase</keyword>
<sequence length="504" mass="51726">MRKAVIAAAALSLVALGAAPANAVDKVNSKRLRDAVTVNGILGHERVLQRIAGQHGGTRASGTSGYAASAAYVRDTLAAAGYRVSEQEFTFPFFRELAPPTLAQLAPAPAGYATRTFDFSGSGDVTGTVVPTTDVQVPAPATPGVTSGCEAADFTPAGAAPAVALIQRGSCTFGTKVSNAVAAGYDAVVIFNEGQPGRTDLLSGDLGKVFGIPVVGLSYADGAALVTATQAGAVTARVTTSTFADETAKTSNVFAETPGGDPDKVLVVGAHLDSVIEGPGINDNGSGVATNLEIAEQLAALKVRPRQKIRFAFWGAEEAGLLGSEHYVATLPGADLARIFANLNFDMLGSPNYVRFVYDGDGSQTPVSGPPGSGEIERVFTDYFAGQGLATEPREFNGRSDYGPFIAVGIPAGGIFSGAEGKKTEAQATVYGGTAGAAYDACYHQACDTINNLNPKALAELSDAAAHAVYTLAMTRTGFFPDGSLRATAARSMPKARHGMHPAR</sequence>
<keyword evidence="2" id="KW-0031">Aminopeptidase</keyword>